<reference evidence="2 3" key="1">
    <citation type="journal article" date="2016" name="Mol. Biol. Evol.">
        <title>Comparative Genomics of Early-Diverging Mushroom-Forming Fungi Provides Insights into the Origins of Lignocellulose Decay Capabilities.</title>
        <authorList>
            <person name="Nagy L.G."/>
            <person name="Riley R."/>
            <person name="Tritt A."/>
            <person name="Adam C."/>
            <person name="Daum C."/>
            <person name="Floudas D."/>
            <person name="Sun H."/>
            <person name="Yadav J.S."/>
            <person name="Pangilinan J."/>
            <person name="Larsson K.H."/>
            <person name="Matsuura K."/>
            <person name="Barry K."/>
            <person name="Labutti K."/>
            <person name="Kuo R."/>
            <person name="Ohm R.A."/>
            <person name="Bhattacharya S.S."/>
            <person name="Shirouzu T."/>
            <person name="Yoshinaga Y."/>
            <person name="Martin F.M."/>
            <person name="Grigoriev I.V."/>
            <person name="Hibbett D.S."/>
        </authorList>
    </citation>
    <scope>NUCLEOTIDE SEQUENCE [LARGE SCALE GENOMIC DNA]</scope>
    <source>
        <strain evidence="2 3">HHB12029</strain>
    </source>
</reference>
<evidence type="ECO:0000313" key="3">
    <source>
        <dbReference type="Proteomes" id="UP000077266"/>
    </source>
</evidence>
<feature type="compositionally biased region" description="Pro residues" evidence="1">
    <location>
        <begin position="490"/>
        <end position="503"/>
    </location>
</feature>
<feature type="compositionally biased region" description="Polar residues" evidence="1">
    <location>
        <begin position="516"/>
        <end position="525"/>
    </location>
</feature>
<dbReference type="InParanoid" id="A0A165ICP1"/>
<feature type="region of interest" description="Disordered" evidence="1">
    <location>
        <begin position="185"/>
        <end position="293"/>
    </location>
</feature>
<feature type="compositionally biased region" description="Low complexity" evidence="1">
    <location>
        <begin position="250"/>
        <end position="272"/>
    </location>
</feature>
<organism evidence="2 3">
    <name type="scientific">Exidia glandulosa HHB12029</name>
    <dbReference type="NCBI Taxonomy" id="1314781"/>
    <lineage>
        <taxon>Eukaryota</taxon>
        <taxon>Fungi</taxon>
        <taxon>Dikarya</taxon>
        <taxon>Basidiomycota</taxon>
        <taxon>Agaricomycotina</taxon>
        <taxon>Agaricomycetes</taxon>
        <taxon>Auriculariales</taxon>
        <taxon>Exidiaceae</taxon>
        <taxon>Exidia</taxon>
    </lineage>
</organism>
<evidence type="ECO:0000313" key="2">
    <source>
        <dbReference type="EMBL" id="KZV93218.1"/>
    </source>
</evidence>
<evidence type="ECO:0000256" key="1">
    <source>
        <dbReference type="SAM" id="MobiDB-lite"/>
    </source>
</evidence>
<keyword evidence="3" id="KW-1185">Reference proteome</keyword>
<name>A0A165ICP1_EXIGL</name>
<proteinExistence type="predicted"/>
<protein>
    <submittedName>
        <fullName evidence="2">Uncharacterized protein</fullName>
    </submittedName>
</protein>
<feature type="region of interest" description="Disordered" evidence="1">
    <location>
        <begin position="458"/>
        <end position="525"/>
    </location>
</feature>
<accession>A0A165ICP1</accession>
<dbReference type="AlphaFoldDB" id="A0A165ICP1"/>
<sequence>MALALAQHNAPNLPAEHPINRVNPTKIYRNCTLHGQGSMGALKYGLAGQLKGYVFHACTVVGCNTLYKYTPEPVPDQRVFIGAHGALPAGAFAHHGAAFPGPPPPVPVYHAAVPHLAMPPLPESGGRSATQSSSTVFCREGCRTSKGHPHKANGFCNSGPSPRCKPCCNTKLRALEEQGQAHNGCTVHKQPASPGLFQPDAPQSIPGAPPRVVDASSSSPPAPIPILLPDIDPARAHHPLQPPLPRPGTQRAQLPAAPAQSPSASQFASSAPITRAGTGASRAPLLPSSSTSRGGLVQSLDLSWQDIQRSQSATFFTAADARARAVATRTKDVMVVFWKENESDPFSSFMPIAPPFRFSLSADFAELLTHWNIRDRIVRRYRDSAWHDHVIDTVLDASSVQVFLFSVPGLVAYGQFSQYIALLQSGGPTNASTARPNLKRLGEQTVSPLGNKRLRLSAAGQAHTRAVSPSPQSRRSVSPLQHRATNHLPLPLPPPASPPPASAPLPSTYGSAAPPLNSSSDVALPTRSNEPIRVERDGMAFPGDFSVANVVNAIHDSYALSTKRRLAHEKSSGRMQVLSELLKTRVVSTTESNIRIYLLKVERQHPDIYRKFLAYGHAPYARITDLRLAVSEADQATIPASNASHPSPTSSEKSPPRRQSKQQQQQQLPLLPPAEPRAPSHSPEPVQEKQIRAGPVHFLPGFQELLASLGTETDCELEQRRRAVEKARHVLSKYRIPQQDELDWSVIAERIGSLDDFLAEVAQHPMAREHAQKLAAARRARTKRTATDEQLELAGSRSVKTAFFGPPLYGLILALTHRFRDRATYSPKALEAMRPLTVELYYEQVLVREIVLCLIELQLAIDTQEAVLVYDASNVIAELETKDNDNDIVTDSDDDMPRAPVATTAADFTFQAMAEKRRLELLQKGEFISFKEEPLDHILPAVPQFTETVVDGKTLIIIDDD</sequence>
<dbReference type="Proteomes" id="UP000077266">
    <property type="component" value="Unassembled WGS sequence"/>
</dbReference>
<feature type="region of interest" description="Disordered" evidence="1">
    <location>
        <begin position="637"/>
        <end position="688"/>
    </location>
</feature>
<dbReference type="EMBL" id="KV425993">
    <property type="protein sequence ID" value="KZV93218.1"/>
    <property type="molecule type" value="Genomic_DNA"/>
</dbReference>
<feature type="region of interest" description="Disordered" evidence="1">
    <location>
        <begin position="431"/>
        <end position="450"/>
    </location>
</feature>
<gene>
    <name evidence="2" type="ORF">EXIGLDRAFT_717444</name>
</gene>
<feature type="compositionally biased region" description="Low complexity" evidence="1">
    <location>
        <begin position="467"/>
        <end position="479"/>
    </location>
</feature>
<feature type="compositionally biased region" description="Low complexity" evidence="1">
    <location>
        <begin position="210"/>
        <end position="219"/>
    </location>
</feature>
<feature type="compositionally biased region" description="Polar residues" evidence="1">
    <location>
        <begin position="638"/>
        <end position="652"/>
    </location>
</feature>